<dbReference type="InterPro" id="IPR029063">
    <property type="entry name" value="SAM-dependent_MTases_sf"/>
</dbReference>
<evidence type="ECO:0000313" key="1">
    <source>
        <dbReference type="EMBL" id="KAJ3200694.1"/>
    </source>
</evidence>
<evidence type="ECO:0008006" key="3">
    <source>
        <dbReference type="Google" id="ProtNLM"/>
    </source>
</evidence>
<comment type="caution">
    <text evidence="1">The sequence shown here is derived from an EMBL/GenBank/DDBJ whole genome shotgun (WGS) entry which is preliminary data.</text>
</comment>
<accession>A0AAD5TTE2</accession>
<name>A0AAD5TTE2_9FUNG</name>
<organism evidence="1 2">
    <name type="scientific">Clydaea vesicula</name>
    <dbReference type="NCBI Taxonomy" id="447962"/>
    <lineage>
        <taxon>Eukaryota</taxon>
        <taxon>Fungi</taxon>
        <taxon>Fungi incertae sedis</taxon>
        <taxon>Chytridiomycota</taxon>
        <taxon>Chytridiomycota incertae sedis</taxon>
        <taxon>Chytridiomycetes</taxon>
        <taxon>Lobulomycetales</taxon>
        <taxon>Lobulomycetaceae</taxon>
        <taxon>Clydaea</taxon>
    </lineage>
</organism>
<dbReference type="Proteomes" id="UP001211065">
    <property type="component" value="Unassembled WGS sequence"/>
</dbReference>
<evidence type="ECO:0000313" key="2">
    <source>
        <dbReference type="Proteomes" id="UP001211065"/>
    </source>
</evidence>
<feature type="non-terminal residue" evidence="1">
    <location>
        <position position="1"/>
    </location>
</feature>
<reference evidence="1" key="1">
    <citation type="submission" date="2020-05" db="EMBL/GenBank/DDBJ databases">
        <title>Phylogenomic resolution of chytrid fungi.</title>
        <authorList>
            <person name="Stajich J.E."/>
            <person name="Amses K."/>
            <person name="Simmons R."/>
            <person name="Seto K."/>
            <person name="Myers J."/>
            <person name="Bonds A."/>
            <person name="Quandt C.A."/>
            <person name="Barry K."/>
            <person name="Liu P."/>
            <person name="Grigoriev I."/>
            <person name="Longcore J.E."/>
            <person name="James T.Y."/>
        </authorList>
    </citation>
    <scope>NUCLEOTIDE SEQUENCE</scope>
    <source>
        <strain evidence="1">JEL0476</strain>
    </source>
</reference>
<dbReference type="SUPFAM" id="SSF53335">
    <property type="entry name" value="S-adenosyl-L-methionine-dependent methyltransferases"/>
    <property type="match status" value="1"/>
</dbReference>
<dbReference type="EMBL" id="JADGJW010001852">
    <property type="protein sequence ID" value="KAJ3200694.1"/>
    <property type="molecule type" value="Genomic_DNA"/>
</dbReference>
<gene>
    <name evidence="1" type="ORF">HK099_002550</name>
</gene>
<keyword evidence="2" id="KW-1185">Reference proteome</keyword>
<protein>
    <recommendedName>
        <fullName evidence="3">Methyltransferase</fullName>
    </recommendedName>
</protein>
<dbReference type="AlphaFoldDB" id="A0AAD5TTE2"/>
<proteinExistence type="predicted"/>
<dbReference type="Gene3D" id="3.40.50.150">
    <property type="entry name" value="Vaccinia Virus protein VP39"/>
    <property type="match status" value="1"/>
</dbReference>
<sequence length="176" mass="19868">NSINENLSLQSEYDGEKRIDFSNSKPKDKDDLDQFKDLQNLFCSEFFPLPETSFRKVELNFNNFVKKGEKPLINQGSMFVIPLNDIVSNGIISGKSWEYTETLQMLAIMSRAASNGVNTPYFLDIGSNVGWFSTVMAALGYNVIAFDAMKSNALLFRSTLCENPKMMEKVTFINKG</sequence>